<feature type="transmembrane region" description="Helical" evidence="1">
    <location>
        <begin position="154"/>
        <end position="180"/>
    </location>
</feature>
<gene>
    <name evidence="2" type="ORF">SteCoe_28110</name>
</gene>
<feature type="transmembrane region" description="Helical" evidence="1">
    <location>
        <begin position="79"/>
        <end position="104"/>
    </location>
</feature>
<evidence type="ECO:0000313" key="2">
    <source>
        <dbReference type="EMBL" id="OMJ73235.1"/>
    </source>
</evidence>
<proteinExistence type="predicted"/>
<keyword evidence="1" id="KW-1133">Transmembrane helix</keyword>
<dbReference type="AlphaFoldDB" id="A0A1R2B963"/>
<feature type="transmembrane region" description="Helical" evidence="1">
    <location>
        <begin position="7"/>
        <end position="26"/>
    </location>
</feature>
<evidence type="ECO:0000256" key="1">
    <source>
        <dbReference type="SAM" id="Phobius"/>
    </source>
</evidence>
<protein>
    <submittedName>
        <fullName evidence="2">Uncharacterized protein</fullName>
    </submittedName>
</protein>
<dbReference type="OrthoDB" id="10545505at2759"/>
<dbReference type="EMBL" id="MPUH01000836">
    <property type="protein sequence ID" value="OMJ73235.1"/>
    <property type="molecule type" value="Genomic_DNA"/>
</dbReference>
<evidence type="ECO:0000313" key="3">
    <source>
        <dbReference type="Proteomes" id="UP000187209"/>
    </source>
</evidence>
<name>A0A1R2B963_9CILI</name>
<keyword evidence="3" id="KW-1185">Reference proteome</keyword>
<keyword evidence="1" id="KW-0812">Transmembrane</keyword>
<feature type="transmembrane region" description="Helical" evidence="1">
    <location>
        <begin position="227"/>
        <end position="246"/>
    </location>
</feature>
<organism evidence="2 3">
    <name type="scientific">Stentor coeruleus</name>
    <dbReference type="NCBI Taxonomy" id="5963"/>
    <lineage>
        <taxon>Eukaryota</taxon>
        <taxon>Sar</taxon>
        <taxon>Alveolata</taxon>
        <taxon>Ciliophora</taxon>
        <taxon>Postciliodesmatophora</taxon>
        <taxon>Heterotrichea</taxon>
        <taxon>Heterotrichida</taxon>
        <taxon>Stentoridae</taxon>
        <taxon>Stentor</taxon>
    </lineage>
</organism>
<sequence length="275" mass="31708">MELILTILYYLGTLSVFIVAVTYPQYWAAYAYRPTYEIISYSNYSMIVSTDSSDFECLRIINPIIAEERLRFVNEINTWFVLFFTVCDWIIMMVCSIGAMIVFYKTTTDPGSIDKVKAHMLIEFLSLVSLLLISPLSYPSLIDNYEDCLEDNPFMLYGVFLFIEYAFFVVVGFCTLQLILFTNEDMLLERYGRNMYRRVFYFVRGVNVMMLVLFFVISMVITIGTNSMMILASIVLDSGVGLYTLYNDALRGKNLSDVLPISPRNSKKNNSFNEG</sequence>
<feature type="transmembrane region" description="Helical" evidence="1">
    <location>
        <begin position="201"/>
        <end position="221"/>
    </location>
</feature>
<comment type="caution">
    <text evidence="2">The sequence shown here is derived from an EMBL/GenBank/DDBJ whole genome shotgun (WGS) entry which is preliminary data.</text>
</comment>
<keyword evidence="1" id="KW-0472">Membrane</keyword>
<dbReference type="Proteomes" id="UP000187209">
    <property type="component" value="Unassembled WGS sequence"/>
</dbReference>
<accession>A0A1R2B963</accession>
<feature type="transmembrane region" description="Helical" evidence="1">
    <location>
        <begin position="116"/>
        <end position="134"/>
    </location>
</feature>
<reference evidence="2 3" key="1">
    <citation type="submission" date="2016-11" db="EMBL/GenBank/DDBJ databases">
        <title>The macronuclear genome of Stentor coeruleus: a giant cell with tiny introns.</title>
        <authorList>
            <person name="Slabodnick M."/>
            <person name="Ruby J.G."/>
            <person name="Reiff S.B."/>
            <person name="Swart E.C."/>
            <person name="Gosai S."/>
            <person name="Prabakaran S."/>
            <person name="Witkowska E."/>
            <person name="Larue G.E."/>
            <person name="Fisher S."/>
            <person name="Freeman R.M."/>
            <person name="Gunawardena J."/>
            <person name="Chu W."/>
            <person name="Stover N.A."/>
            <person name="Gregory B.D."/>
            <person name="Nowacki M."/>
            <person name="Derisi J."/>
            <person name="Roy S.W."/>
            <person name="Marshall W.F."/>
            <person name="Sood P."/>
        </authorList>
    </citation>
    <scope>NUCLEOTIDE SEQUENCE [LARGE SCALE GENOMIC DNA]</scope>
    <source>
        <strain evidence="2">WM001</strain>
    </source>
</reference>